<gene>
    <name evidence="2" type="ORF">NCTC11466_01187</name>
</gene>
<keyword evidence="1" id="KW-1133">Transmembrane helix</keyword>
<feature type="transmembrane region" description="Helical" evidence="1">
    <location>
        <begin position="51"/>
        <end position="74"/>
    </location>
</feature>
<dbReference type="KEGG" id="clap:NCTC11466_01187"/>
<proteinExistence type="predicted"/>
<evidence type="ECO:0000313" key="3">
    <source>
        <dbReference type="Proteomes" id="UP000274122"/>
    </source>
</evidence>
<keyword evidence="1" id="KW-0472">Membrane</keyword>
<dbReference type="AlphaFoldDB" id="A0A3S4JA53"/>
<protein>
    <submittedName>
        <fullName evidence="2">Uncharacterized protein</fullName>
    </submittedName>
</protein>
<organism evidence="2 3">
    <name type="scientific">Cedecea lapagei</name>
    <dbReference type="NCBI Taxonomy" id="158823"/>
    <lineage>
        <taxon>Bacteria</taxon>
        <taxon>Pseudomonadati</taxon>
        <taxon>Pseudomonadota</taxon>
        <taxon>Gammaproteobacteria</taxon>
        <taxon>Enterobacterales</taxon>
        <taxon>Enterobacteriaceae</taxon>
        <taxon>Cedecea</taxon>
    </lineage>
</organism>
<feature type="transmembrane region" description="Helical" evidence="1">
    <location>
        <begin position="9"/>
        <end position="31"/>
    </location>
</feature>
<name>A0A3S4JA53_9ENTR</name>
<reference evidence="2 3" key="1">
    <citation type="submission" date="2018-12" db="EMBL/GenBank/DDBJ databases">
        <authorList>
            <consortium name="Pathogen Informatics"/>
        </authorList>
    </citation>
    <scope>NUCLEOTIDE SEQUENCE [LARGE SCALE GENOMIC DNA]</scope>
    <source>
        <strain evidence="2 3">NCTC11466</strain>
    </source>
</reference>
<dbReference type="Proteomes" id="UP000274122">
    <property type="component" value="Chromosome"/>
</dbReference>
<dbReference type="EMBL" id="LR134201">
    <property type="protein sequence ID" value="VEB96047.1"/>
    <property type="molecule type" value="Genomic_DNA"/>
</dbReference>
<accession>A0A3S4JA53</accession>
<keyword evidence="1" id="KW-0812">Transmembrane</keyword>
<evidence type="ECO:0000256" key="1">
    <source>
        <dbReference type="SAM" id="Phobius"/>
    </source>
</evidence>
<keyword evidence="3" id="KW-1185">Reference proteome</keyword>
<sequence length="80" mass="9455">MKRKLLYKIILFTCAFIIIISLMVDISFRVIPNDVIYDMTTRTIMWDTLKPIQLLFIFIFVFSVLVSLCILKLFSLFKGK</sequence>
<evidence type="ECO:0000313" key="2">
    <source>
        <dbReference type="EMBL" id="VEB96047.1"/>
    </source>
</evidence>